<reference evidence="1 2" key="1">
    <citation type="submission" date="2020-08" db="EMBL/GenBank/DDBJ databases">
        <title>Genomic Encyclopedia of Type Strains, Phase III (KMG-III): the genomes of soil and plant-associated and newly described type strains.</title>
        <authorList>
            <person name="Whitman W."/>
        </authorList>
    </citation>
    <scope>NUCLEOTIDE SEQUENCE [LARGE SCALE GENOMIC DNA]</scope>
    <source>
        <strain evidence="1 2">CECT 8897</strain>
    </source>
</reference>
<sequence>MSFPRKKSRAIEVDEVRYRYVISKSGASDDGHFTLNLIIQIESGDASILKVEGLRSRDYWLDFPHIESSDNYLSVKPGQVAAIIRHALAQGWCPQKSGTPFSLPM</sequence>
<gene>
    <name evidence="1" type="ORF">FHS03_000047</name>
</gene>
<name>A0A7W5B5M4_9BURK</name>
<dbReference type="AlphaFoldDB" id="A0A7W5B5M4"/>
<proteinExistence type="predicted"/>
<dbReference type="EMBL" id="JACHXD010000001">
    <property type="protein sequence ID" value="MBB3117028.1"/>
    <property type="molecule type" value="Genomic_DNA"/>
</dbReference>
<dbReference type="RefSeq" id="WP_183439045.1">
    <property type="nucleotide sequence ID" value="NZ_JACHXD010000001.1"/>
</dbReference>
<evidence type="ECO:0000313" key="1">
    <source>
        <dbReference type="EMBL" id="MBB3117028.1"/>
    </source>
</evidence>
<evidence type="ECO:0000313" key="2">
    <source>
        <dbReference type="Proteomes" id="UP000541535"/>
    </source>
</evidence>
<comment type="caution">
    <text evidence="1">The sequence shown here is derived from an EMBL/GenBank/DDBJ whole genome shotgun (WGS) entry which is preliminary data.</text>
</comment>
<accession>A0A7W5B5M4</accession>
<organism evidence="1 2">
    <name type="scientific">Pseudoduganella violacea</name>
    <dbReference type="NCBI Taxonomy" id="1715466"/>
    <lineage>
        <taxon>Bacteria</taxon>
        <taxon>Pseudomonadati</taxon>
        <taxon>Pseudomonadota</taxon>
        <taxon>Betaproteobacteria</taxon>
        <taxon>Burkholderiales</taxon>
        <taxon>Oxalobacteraceae</taxon>
        <taxon>Telluria group</taxon>
        <taxon>Pseudoduganella</taxon>
    </lineage>
</organism>
<dbReference type="Proteomes" id="UP000541535">
    <property type="component" value="Unassembled WGS sequence"/>
</dbReference>
<keyword evidence="2" id="KW-1185">Reference proteome</keyword>
<protein>
    <submittedName>
        <fullName evidence="1">Uncharacterized protein</fullName>
    </submittedName>
</protein>